<dbReference type="Proteomes" id="UP000294558">
    <property type="component" value="Unassembled WGS sequence"/>
</dbReference>
<dbReference type="GO" id="GO:0052592">
    <property type="term" value="F:oxidoreductase activity, acting on CH or CH2 groups, with an iron-sulfur protein as acceptor"/>
    <property type="evidence" value="ECO:0007669"/>
    <property type="project" value="TreeGrafter"/>
</dbReference>
<evidence type="ECO:0000256" key="3">
    <source>
        <dbReference type="ARBA" id="ARBA00023014"/>
    </source>
</evidence>
<dbReference type="GO" id="GO:0046872">
    <property type="term" value="F:metal ion binding"/>
    <property type="evidence" value="ECO:0007669"/>
    <property type="project" value="UniProtKB-KW"/>
</dbReference>
<dbReference type="SUPFAM" id="SSF54862">
    <property type="entry name" value="4Fe-4S ferredoxins"/>
    <property type="match status" value="1"/>
</dbReference>
<feature type="region of interest" description="Disordered" evidence="4">
    <location>
        <begin position="371"/>
        <end position="397"/>
    </location>
</feature>
<dbReference type="RefSeq" id="WP_133869996.1">
    <property type="nucleotide sequence ID" value="NZ_SOAU01000001.1"/>
</dbReference>
<dbReference type="AlphaFoldDB" id="A0A4R7I4S9"/>
<evidence type="ECO:0000313" key="6">
    <source>
        <dbReference type="EMBL" id="TDT17726.1"/>
    </source>
</evidence>
<dbReference type="PROSITE" id="PS51379">
    <property type="entry name" value="4FE4S_FER_2"/>
    <property type="match status" value="1"/>
</dbReference>
<evidence type="ECO:0000256" key="1">
    <source>
        <dbReference type="ARBA" id="ARBA00022723"/>
    </source>
</evidence>
<dbReference type="InterPro" id="IPR017896">
    <property type="entry name" value="4Fe4S_Fe-S-bd"/>
</dbReference>
<feature type="domain" description="4Fe-4S ferredoxin-type" evidence="5">
    <location>
        <begin position="22"/>
        <end position="51"/>
    </location>
</feature>
<sequence>MTDTAAAPAKSERWTAQWRELKAEVVDTGLCTGCSACVVTCPHDVIGYEHEEGKYLPFHLEESLGADNCIHGFGEEGGCTTCTRACPRFRAWEPAADMHLFGKVREPDEMAGMWRKLLLTRASDTTVHDIGQDGGFVSSMLIWLKEHDYIEAALVSGVEDDDRWKAKPQVVTNREEILATAGSRYTYCANPLALPEARERGFERLALVGMGCQTSSPPTMWDRKAGKVSKPFLFNIGLLCSKTFDDAIFTELFEAKYGLKKQNMKKMNIKGVFQIWMDDGSYHEIDLKECHAWTRKGCMHCPDFAAEHADISTGGIGEDNDWTLTIVRTELGEEVIDRMIADGSIEAKPAQEDETAMRLLRLLSIVSRRRWPNDADPAPAIGVPPPKKKKAAAAPKP</sequence>
<dbReference type="Gene3D" id="3.30.70.20">
    <property type="match status" value="1"/>
</dbReference>
<comment type="caution">
    <text evidence="6">The sequence shown here is derived from an EMBL/GenBank/DDBJ whole genome shotgun (WGS) entry which is preliminary data.</text>
</comment>
<evidence type="ECO:0000313" key="7">
    <source>
        <dbReference type="Proteomes" id="UP000294558"/>
    </source>
</evidence>
<keyword evidence="1" id="KW-0479">Metal-binding</keyword>
<organism evidence="6 7">
    <name type="scientific">Ilumatobacter fluminis</name>
    <dbReference type="NCBI Taxonomy" id="467091"/>
    <lineage>
        <taxon>Bacteria</taxon>
        <taxon>Bacillati</taxon>
        <taxon>Actinomycetota</taxon>
        <taxon>Acidimicrobiia</taxon>
        <taxon>Acidimicrobiales</taxon>
        <taxon>Ilumatobacteraceae</taxon>
        <taxon>Ilumatobacter</taxon>
    </lineage>
</organism>
<dbReference type="InterPro" id="IPR045220">
    <property type="entry name" value="FRHB/FDHB/HCAR-like"/>
</dbReference>
<evidence type="ECO:0000259" key="5">
    <source>
        <dbReference type="PROSITE" id="PS51379"/>
    </source>
</evidence>
<accession>A0A4R7I4S9</accession>
<dbReference type="InterPro" id="IPR017900">
    <property type="entry name" value="4Fe4S_Fe_S_CS"/>
</dbReference>
<dbReference type="PANTHER" id="PTHR31332:SF0">
    <property type="entry name" value="7-HYDROXYMETHYL CHLOROPHYLL A REDUCTASE, CHLOROPLASTIC"/>
    <property type="match status" value="1"/>
</dbReference>
<protein>
    <submittedName>
        <fullName evidence="6">Coenzyme F420 hydrogenase subunit beta</fullName>
    </submittedName>
</protein>
<evidence type="ECO:0000256" key="2">
    <source>
        <dbReference type="ARBA" id="ARBA00023004"/>
    </source>
</evidence>
<dbReference type="GO" id="GO:0051536">
    <property type="term" value="F:iron-sulfur cluster binding"/>
    <property type="evidence" value="ECO:0007669"/>
    <property type="project" value="UniProtKB-KW"/>
</dbReference>
<proteinExistence type="predicted"/>
<dbReference type="Pfam" id="PF04432">
    <property type="entry name" value="FrhB_FdhB_C"/>
    <property type="match status" value="1"/>
</dbReference>
<evidence type="ECO:0000256" key="4">
    <source>
        <dbReference type="SAM" id="MobiDB-lite"/>
    </source>
</evidence>
<gene>
    <name evidence="6" type="ORF">BDK89_3338</name>
</gene>
<dbReference type="EMBL" id="SOAU01000001">
    <property type="protein sequence ID" value="TDT17726.1"/>
    <property type="molecule type" value="Genomic_DNA"/>
</dbReference>
<dbReference type="PROSITE" id="PS00198">
    <property type="entry name" value="4FE4S_FER_1"/>
    <property type="match status" value="1"/>
</dbReference>
<dbReference type="InterPro" id="IPR007525">
    <property type="entry name" value="FrhB_FdhB_C"/>
</dbReference>
<keyword evidence="2" id="KW-0408">Iron</keyword>
<dbReference type="OrthoDB" id="3247493at2"/>
<dbReference type="Pfam" id="PF12838">
    <property type="entry name" value="Fer4_7"/>
    <property type="match status" value="1"/>
</dbReference>
<reference evidence="6 7" key="1">
    <citation type="submission" date="2019-03" db="EMBL/GenBank/DDBJ databases">
        <title>Sequencing the genomes of 1000 actinobacteria strains.</title>
        <authorList>
            <person name="Klenk H.-P."/>
        </authorList>
    </citation>
    <scope>NUCLEOTIDE SEQUENCE [LARGE SCALE GENOMIC DNA]</scope>
    <source>
        <strain evidence="6 7">DSM 18936</strain>
    </source>
</reference>
<keyword evidence="7" id="KW-1185">Reference proteome</keyword>
<keyword evidence="3" id="KW-0411">Iron-sulfur</keyword>
<dbReference type="PANTHER" id="PTHR31332">
    <property type="entry name" value="7-HYDROXYMETHYL CHLOROPHYLL A REDUCTASE, CHLOROPLASTIC"/>
    <property type="match status" value="1"/>
</dbReference>
<dbReference type="Pfam" id="PF04422">
    <property type="entry name" value="FrhB_FdhB_N"/>
    <property type="match status" value="1"/>
</dbReference>
<name>A0A4R7I4S9_9ACTN</name>
<dbReference type="InterPro" id="IPR007516">
    <property type="entry name" value="Co_F420_Hydgase/DH_bsu_N"/>
</dbReference>